<dbReference type="PROSITE" id="PS01180">
    <property type="entry name" value="CUB"/>
    <property type="match status" value="1"/>
</dbReference>
<evidence type="ECO:0000313" key="8">
    <source>
        <dbReference type="Proteomes" id="UP001234581"/>
    </source>
</evidence>
<dbReference type="AlphaFoldDB" id="A0AAD7XUQ7"/>
<feature type="domain" description="CUB" evidence="6">
    <location>
        <begin position="13"/>
        <end position="106"/>
    </location>
</feature>
<name>A0AAD7XUQ7_9FUNG</name>
<keyword evidence="1" id="KW-0880">Kelch repeat</keyword>
<evidence type="ECO:0000259" key="6">
    <source>
        <dbReference type="PROSITE" id="PS01180"/>
    </source>
</evidence>
<evidence type="ECO:0000256" key="3">
    <source>
        <dbReference type="ARBA" id="ARBA00023157"/>
    </source>
</evidence>
<dbReference type="CDD" id="cd00041">
    <property type="entry name" value="CUB"/>
    <property type="match status" value="1"/>
</dbReference>
<dbReference type="InterPro" id="IPR011043">
    <property type="entry name" value="Gal_Oxase/kelch_b-propeller"/>
</dbReference>
<keyword evidence="5" id="KW-0472">Membrane</keyword>
<dbReference type="CDD" id="cd00054">
    <property type="entry name" value="EGF_CA"/>
    <property type="match status" value="1"/>
</dbReference>
<dbReference type="InterPro" id="IPR000742">
    <property type="entry name" value="EGF"/>
</dbReference>
<dbReference type="GeneID" id="83218197"/>
<dbReference type="SMART" id="SM00042">
    <property type="entry name" value="CUB"/>
    <property type="match status" value="1"/>
</dbReference>
<evidence type="ECO:0000256" key="5">
    <source>
        <dbReference type="SAM" id="Phobius"/>
    </source>
</evidence>
<dbReference type="InterPro" id="IPR000859">
    <property type="entry name" value="CUB_dom"/>
</dbReference>
<evidence type="ECO:0000256" key="4">
    <source>
        <dbReference type="SAM" id="MobiDB-lite"/>
    </source>
</evidence>
<keyword evidence="3" id="KW-1015">Disulfide bond</keyword>
<feature type="compositionally biased region" description="Low complexity" evidence="4">
    <location>
        <begin position="648"/>
        <end position="659"/>
    </location>
</feature>
<feature type="region of interest" description="Disordered" evidence="4">
    <location>
        <begin position="640"/>
        <end position="664"/>
    </location>
</feature>
<keyword evidence="5" id="KW-0812">Transmembrane</keyword>
<sequence length="845" mass="92837">MPFHSGPHLRKRCGETFTATTEPTELSSSFITNCEWHLEATAGTLVKLEFTMLDLFCGQDYINVSSDGIVLANLCGSQLPPPIYASSTMSIATATGNAFHAIYQAIDVCDACGDHGTCNNGTCECAPGFQGIACDQAIFSRSLHGAVYYPPRDSMIVYGGTTLNGLASPSLIEFHFGNMSWTTPTIASSTAPIARYGHALFMHDGYVYCFGGKGRPGVVLSDLWRMDPATWSWEQVSFANDNRPPILIDPTVTIVSHGSNSTQMFVFGGYMATNYSMSRSIYVYDVATGYWENQLRRNGIGCVGAQGIYHPDTESIYYFGGLRENNSNALFEYHIPSDLWYLDQTQLEFQGRVQGAAVLFQNDQALLFGGQTPDDDTTSDNHTCFYADANMYDFACGTFSSNDMAIQSNPRMGHSLVMRNGEAWIFGGQNGVDLGDVTRVSIPSTSSITATQEQLCKSVRWCSTYNDCDDCQQKRYCSYTHGSCTFNDTDVDLTSDTCPTRIPVNVGESYNGILTDRLVFKTFVDAPDQDLVFRFSSVDNEMVAITFETMNGWQGERNNNNKAIVFNDQGQPYRIMNDTNHIPITASSIMQDPTPLVGVSPTVSIKSNDTRRYSGYYVYQLRNTDGSAQQIKVSVELHDSATGKNADGGRQQQQQSDQENGGGPSKSLKIVALTLFCFACLLFFVVGVIGSRRMRRYVQENNRNNGPGIEGPNELGSELSQGNVPNVYHIKVPKRWWDIAVLDPSAKGSTYLPMPLSAQPLLSTDQEDCQTSNSDRQIGITSHVDSTNTSSDDDSSCHPYVLNYAVLLPTPPVSMSTHDDAKDEELAMLPNITLASTLVQVDPTL</sequence>
<comment type="caution">
    <text evidence="7">The sequence shown here is derived from an EMBL/GenBank/DDBJ whole genome shotgun (WGS) entry which is preliminary data.</text>
</comment>
<dbReference type="PROSITE" id="PS00022">
    <property type="entry name" value="EGF_1"/>
    <property type="match status" value="1"/>
</dbReference>
<evidence type="ECO:0000256" key="1">
    <source>
        <dbReference type="ARBA" id="ARBA00022441"/>
    </source>
</evidence>
<dbReference type="SUPFAM" id="SSF50965">
    <property type="entry name" value="Galactose oxidase, central domain"/>
    <property type="match status" value="1"/>
</dbReference>
<feature type="transmembrane region" description="Helical" evidence="5">
    <location>
        <begin position="670"/>
        <end position="689"/>
    </location>
</feature>
<dbReference type="Gene3D" id="2.60.120.290">
    <property type="entry name" value="Spermadhesin, CUB domain"/>
    <property type="match status" value="1"/>
</dbReference>
<dbReference type="Pfam" id="PF00431">
    <property type="entry name" value="CUB"/>
    <property type="match status" value="1"/>
</dbReference>
<gene>
    <name evidence="7" type="ORF">O0I10_010795</name>
</gene>
<dbReference type="Pfam" id="PF24981">
    <property type="entry name" value="Beta-prop_ATRN-LZTR1"/>
    <property type="match status" value="1"/>
</dbReference>
<dbReference type="Gene3D" id="2.120.10.80">
    <property type="entry name" value="Kelch-type beta propeller"/>
    <property type="match status" value="2"/>
</dbReference>
<dbReference type="SUPFAM" id="SSF49854">
    <property type="entry name" value="Spermadhesin, CUB domain"/>
    <property type="match status" value="1"/>
</dbReference>
<dbReference type="Pfam" id="PF23106">
    <property type="entry name" value="EGF_Teneurin"/>
    <property type="match status" value="1"/>
</dbReference>
<keyword evidence="5" id="KW-1133">Transmembrane helix</keyword>
<reference evidence="7 8" key="1">
    <citation type="submission" date="2023-03" db="EMBL/GenBank/DDBJ databases">
        <title>Genome sequence of Lichtheimia ornata CBS 291.66.</title>
        <authorList>
            <person name="Mohabir J.T."/>
            <person name="Shea T.P."/>
            <person name="Kurbessoian T."/>
            <person name="Berby B."/>
            <person name="Fontaine J."/>
            <person name="Livny J."/>
            <person name="Gnirke A."/>
            <person name="Stajich J.E."/>
            <person name="Cuomo C.A."/>
        </authorList>
    </citation>
    <scope>NUCLEOTIDE SEQUENCE [LARGE SCALE GENOMIC DNA]</scope>
    <source>
        <strain evidence="7">CBS 291.66</strain>
    </source>
</reference>
<dbReference type="PROSITE" id="PS01186">
    <property type="entry name" value="EGF_2"/>
    <property type="match status" value="1"/>
</dbReference>
<dbReference type="Proteomes" id="UP001234581">
    <property type="component" value="Unassembled WGS sequence"/>
</dbReference>
<dbReference type="PANTHER" id="PTHR46376:SF2">
    <property type="entry name" value="DISTRACTED, ISOFORM B"/>
    <property type="match status" value="1"/>
</dbReference>
<feature type="region of interest" description="Disordered" evidence="4">
    <location>
        <begin position="767"/>
        <end position="795"/>
    </location>
</feature>
<dbReference type="GO" id="GO:0005794">
    <property type="term" value="C:Golgi apparatus"/>
    <property type="evidence" value="ECO:0007669"/>
    <property type="project" value="TreeGrafter"/>
</dbReference>
<evidence type="ECO:0000313" key="7">
    <source>
        <dbReference type="EMBL" id="KAJ8653556.1"/>
    </source>
</evidence>
<dbReference type="InterPro" id="IPR035914">
    <property type="entry name" value="Sperma_CUB_dom_sf"/>
</dbReference>
<evidence type="ECO:0000256" key="2">
    <source>
        <dbReference type="ARBA" id="ARBA00022737"/>
    </source>
</evidence>
<keyword evidence="2" id="KW-0677">Repeat</keyword>
<feature type="compositionally biased region" description="Low complexity" evidence="4">
    <location>
        <begin position="781"/>
        <end position="790"/>
    </location>
</feature>
<accession>A0AAD7XUQ7</accession>
<dbReference type="EMBL" id="JARTCD010000076">
    <property type="protein sequence ID" value="KAJ8653556.1"/>
    <property type="molecule type" value="Genomic_DNA"/>
</dbReference>
<feature type="compositionally biased region" description="Polar residues" evidence="4">
    <location>
        <begin position="767"/>
        <end position="780"/>
    </location>
</feature>
<proteinExistence type="predicted"/>
<protein>
    <recommendedName>
        <fullName evidence="6">CUB domain-containing protein</fullName>
    </recommendedName>
</protein>
<dbReference type="InterPro" id="IPR056737">
    <property type="entry name" value="Beta-prop_ATRN-MKLN-like"/>
</dbReference>
<organism evidence="7 8">
    <name type="scientific">Lichtheimia ornata</name>
    <dbReference type="NCBI Taxonomy" id="688661"/>
    <lineage>
        <taxon>Eukaryota</taxon>
        <taxon>Fungi</taxon>
        <taxon>Fungi incertae sedis</taxon>
        <taxon>Mucoromycota</taxon>
        <taxon>Mucoromycotina</taxon>
        <taxon>Mucoromycetes</taxon>
        <taxon>Mucorales</taxon>
        <taxon>Lichtheimiaceae</taxon>
        <taxon>Lichtheimia</taxon>
    </lineage>
</organism>
<dbReference type="RefSeq" id="XP_058338470.1">
    <property type="nucleotide sequence ID" value="XM_058490770.1"/>
</dbReference>
<keyword evidence="8" id="KW-1185">Reference proteome</keyword>
<dbReference type="InterPro" id="IPR015915">
    <property type="entry name" value="Kelch-typ_b-propeller"/>
</dbReference>
<dbReference type="InterPro" id="IPR051568">
    <property type="entry name" value="LZTR1/Attractin"/>
</dbReference>
<dbReference type="PANTHER" id="PTHR46376">
    <property type="entry name" value="LEUCINE-ZIPPER-LIKE TRANSCRIPTIONAL REGULATOR 1"/>
    <property type="match status" value="1"/>
</dbReference>